<evidence type="ECO:0000256" key="1">
    <source>
        <dbReference type="SAM" id="MobiDB-lite"/>
    </source>
</evidence>
<protein>
    <submittedName>
        <fullName evidence="2">Uncharacterized protein</fullName>
    </submittedName>
</protein>
<accession>A0A5N6W7F2</accession>
<organism evidence="2 3">
    <name type="scientific">Aspergillus transmontanensis</name>
    <dbReference type="NCBI Taxonomy" id="1034304"/>
    <lineage>
        <taxon>Eukaryota</taxon>
        <taxon>Fungi</taxon>
        <taxon>Dikarya</taxon>
        <taxon>Ascomycota</taxon>
        <taxon>Pezizomycotina</taxon>
        <taxon>Eurotiomycetes</taxon>
        <taxon>Eurotiomycetidae</taxon>
        <taxon>Eurotiales</taxon>
        <taxon>Aspergillaceae</taxon>
        <taxon>Aspergillus</taxon>
        <taxon>Aspergillus subgen. Circumdati</taxon>
    </lineage>
</organism>
<sequence>MPRKVSAEQPPSIENTAKWRHDYRTLATLSRTNYRDPSTVTVWTDSSVPGPLANTHRGTQDLSTTANWPMVTREYDPSIQGDWPPPRVRLIDVLVGFIAIHRTCNERAQNWGYDFDSAGNVRPTRTPYGSPFLLRGPDGKAYIGVYRGYYVLFGTRLAVSNSWMLTKAFGGGGPREIHTGLASLINFDTGNYQVYVGGRWVPRSPQFNIIQYAEEKYLIYVESAGHVPPTEDQMVVDLEDEQDEQDIPQPPPPSPVAGSILSDSVGAQWRSGYRGPPKPIQSTKLWERPLNQTPIRLRAKSPVTAVQDCPMLIPSTNYLNLIDRWEDLKANHNLGVEELYGKDAVIAEKQRLIEFLQRDSEDEGDSEDVTGSVPGPSSGKYPTYKGPGLPPYRESIKRPTSPYPFVGEGNFEERDPVRPNPVRPNPTDNTDPTESDDMDVE</sequence>
<dbReference type="Proteomes" id="UP000325433">
    <property type="component" value="Unassembled WGS sequence"/>
</dbReference>
<dbReference type="EMBL" id="ML738305">
    <property type="protein sequence ID" value="KAE8316673.1"/>
    <property type="molecule type" value="Genomic_DNA"/>
</dbReference>
<keyword evidence="3" id="KW-1185">Reference proteome</keyword>
<proteinExistence type="predicted"/>
<evidence type="ECO:0000313" key="3">
    <source>
        <dbReference type="Proteomes" id="UP000325433"/>
    </source>
</evidence>
<feature type="region of interest" description="Disordered" evidence="1">
    <location>
        <begin position="239"/>
        <end position="261"/>
    </location>
</feature>
<feature type="compositionally biased region" description="Acidic residues" evidence="1">
    <location>
        <begin position="431"/>
        <end position="441"/>
    </location>
</feature>
<dbReference type="AlphaFoldDB" id="A0A5N6W7F2"/>
<reference evidence="3" key="1">
    <citation type="submission" date="2019-04" db="EMBL/GenBank/DDBJ databases">
        <title>Friends and foes A comparative genomics studyof 23 Aspergillus species from section Flavi.</title>
        <authorList>
            <consortium name="DOE Joint Genome Institute"/>
            <person name="Kjaerbolling I."/>
            <person name="Vesth T."/>
            <person name="Frisvad J.C."/>
            <person name="Nybo J.L."/>
            <person name="Theobald S."/>
            <person name="Kildgaard S."/>
            <person name="Isbrandt T."/>
            <person name="Kuo A."/>
            <person name="Sato A."/>
            <person name="Lyhne E.K."/>
            <person name="Kogle M.E."/>
            <person name="Wiebenga A."/>
            <person name="Kun R.S."/>
            <person name="Lubbers R.J."/>
            <person name="Makela M.R."/>
            <person name="Barry K."/>
            <person name="Chovatia M."/>
            <person name="Clum A."/>
            <person name="Daum C."/>
            <person name="Haridas S."/>
            <person name="He G."/>
            <person name="LaButti K."/>
            <person name="Lipzen A."/>
            <person name="Mondo S."/>
            <person name="Riley R."/>
            <person name="Salamov A."/>
            <person name="Simmons B.A."/>
            <person name="Magnuson J.K."/>
            <person name="Henrissat B."/>
            <person name="Mortensen U.H."/>
            <person name="Larsen T.O."/>
            <person name="Devries R.P."/>
            <person name="Grigoriev I.V."/>
            <person name="Machida M."/>
            <person name="Baker S.E."/>
            <person name="Andersen M.R."/>
        </authorList>
    </citation>
    <scope>NUCLEOTIDE SEQUENCE [LARGE SCALE GENOMIC DNA]</scope>
    <source>
        <strain evidence="3">CBS 130015</strain>
    </source>
</reference>
<evidence type="ECO:0000313" key="2">
    <source>
        <dbReference type="EMBL" id="KAE8316673.1"/>
    </source>
</evidence>
<feature type="region of interest" description="Disordered" evidence="1">
    <location>
        <begin position="358"/>
        <end position="441"/>
    </location>
</feature>
<gene>
    <name evidence="2" type="ORF">BDV41DRAFT_93854</name>
</gene>
<name>A0A5N6W7F2_9EURO</name>